<dbReference type="Gene3D" id="3.40.50.170">
    <property type="entry name" value="Formyl transferase, N-terminal domain"/>
    <property type="match status" value="1"/>
</dbReference>
<dbReference type="Proteomes" id="UP001595961">
    <property type="component" value="Unassembled WGS sequence"/>
</dbReference>
<feature type="active site" description="Proton donor" evidence="4">
    <location>
        <position position="115"/>
    </location>
</feature>
<gene>
    <name evidence="4 6" type="primary">purN</name>
    <name evidence="6" type="ORF">ACFO5W_02440</name>
</gene>
<accession>A0ABV9BY03</accession>
<dbReference type="RefSeq" id="WP_266150032.1">
    <property type="nucleotide sequence ID" value="NZ_CP064028.1"/>
</dbReference>
<comment type="similarity">
    <text evidence="4">Belongs to the GART family.</text>
</comment>
<feature type="binding site" evidence="4">
    <location>
        <begin position="18"/>
        <end position="20"/>
    </location>
    <ligand>
        <name>N(1)-(5-phospho-beta-D-ribosyl)glycinamide</name>
        <dbReference type="ChEBI" id="CHEBI:143788"/>
    </ligand>
</feature>
<dbReference type="InterPro" id="IPR036477">
    <property type="entry name" value="Formyl_transf_N_sf"/>
</dbReference>
<keyword evidence="2 4" id="KW-0808">Transferase</keyword>
<proteinExistence type="inferred from homology"/>
<keyword evidence="7" id="KW-1185">Reference proteome</keyword>
<comment type="pathway">
    <text evidence="1 4">Purine metabolism; IMP biosynthesis via de novo pathway; N(2)-formyl-N(1)-(5-phospho-D-ribosyl)glycinamide from N(1)-(5-phospho-D-ribosyl)glycinamide (10-formyl THF route): step 1/1.</text>
</comment>
<dbReference type="PANTHER" id="PTHR43369:SF2">
    <property type="entry name" value="PHOSPHORIBOSYLGLYCINAMIDE FORMYLTRANSFERASE"/>
    <property type="match status" value="1"/>
</dbReference>
<dbReference type="EMBL" id="JBHSGA010000003">
    <property type="protein sequence ID" value="MFC4525486.1"/>
    <property type="molecule type" value="Genomic_DNA"/>
</dbReference>
<dbReference type="Pfam" id="PF00551">
    <property type="entry name" value="Formyl_trans_N"/>
    <property type="match status" value="1"/>
</dbReference>
<name>A0ABV9BY03_9GAMM</name>
<dbReference type="CDD" id="cd08645">
    <property type="entry name" value="FMT_core_GART"/>
    <property type="match status" value="1"/>
</dbReference>
<sequence length="224" mass="24133">MAVPSSPLRVAVLASGRGSNLQALIAAREAGELPVDFVMVGSDKAKAGALQLAETAGIPTFTLDPKRYAHRRDFDADLFAQLDASGAQVLVLAGFMRIIDGETLKPWVGRTINVHPSLLPKYRGLHTHRRALDAGDAEHGASVHYVTSELDGGPVIAQARIAIQPGDDEHRLAERLLVHEHQLLPAVLRLIAQGRLALTQRGIVERDGQPLQAPLQLRDGDLVD</sequence>
<organism evidence="6 7">
    <name type="scientific">Dyella halodurans</name>
    <dbReference type="NCBI Taxonomy" id="1920171"/>
    <lineage>
        <taxon>Bacteria</taxon>
        <taxon>Pseudomonadati</taxon>
        <taxon>Pseudomonadota</taxon>
        <taxon>Gammaproteobacteria</taxon>
        <taxon>Lysobacterales</taxon>
        <taxon>Rhodanobacteraceae</taxon>
        <taxon>Dyella</taxon>
    </lineage>
</organism>
<evidence type="ECO:0000256" key="2">
    <source>
        <dbReference type="ARBA" id="ARBA00022679"/>
    </source>
</evidence>
<feature type="binding site" evidence="4">
    <location>
        <position position="113"/>
    </location>
    <ligand>
        <name>(6R)-10-formyltetrahydrofolate</name>
        <dbReference type="ChEBI" id="CHEBI:195366"/>
    </ligand>
</feature>
<dbReference type="NCBIfam" id="TIGR00639">
    <property type="entry name" value="PurN"/>
    <property type="match status" value="1"/>
</dbReference>
<evidence type="ECO:0000256" key="4">
    <source>
        <dbReference type="HAMAP-Rule" id="MF_01930"/>
    </source>
</evidence>
<dbReference type="HAMAP" id="MF_01930">
    <property type="entry name" value="PurN"/>
    <property type="match status" value="1"/>
</dbReference>
<dbReference type="InterPro" id="IPR002376">
    <property type="entry name" value="Formyl_transf_N"/>
</dbReference>
<feature type="site" description="Raises pKa of active site His" evidence="4">
    <location>
        <position position="151"/>
    </location>
</feature>
<feature type="domain" description="Formyl transferase N-terminal" evidence="5">
    <location>
        <begin position="9"/>
        <end position="188"/>
    </location>
</feature>
<keyword evidence="3 4" id="KW-0658">Purine biosynthesis</keyword>
<dbReference type="GO" id="GO:0004644">
    <property type="term" value="F:phosphoribosylglycinamide formyltransferase activity"/>
    <property type="evidence" value="ECO:0007669"/>
    <property type="project" value="UniProtKB-EC"/>
</dbReference>
<dbReference type="EC" id="2.1.2.2" evidence="4"/>
<feature type="binding site" evidence="4">
    <location>
        <begin position="96"/>
        <end position="99"/>
    </location>
    <ligand>
        <name>(6R)-10-formyltetrahydrofolate</name>
        <dbReference type="ChEBI" id="CHEBI:195366"/>
    </ligand>
</feature>
<evidence type="ECO:0000259" key="5">
    <source>
        <dbReference type="Pfam" id="PF00551"/>
    </source>
</evidence>
<evidence type="ECO:0000256" key="1">
    <source>
        <dbReference type="ARBA" id="ARBA00005054"/>
    </source>
</evidence>
<dbReference type="SUPFAM" id="SSF53328">
    <property type="entry name" value="Formyltransferase"/>
    <property type="match status" value="1"/>
</dbReference>
<dbReference type="PANTHER" id="PTHR43369">
    <property type="entry name" value="PHOSPHORIBOSYLGLYCINAMIDE FORMYLTRANSFERASE"/>
    <property type="match status" value="1"/>
</dbReference>
<evidence type="ECO:0000313" key="7">
    <source>
        <dbReference type="Proteomes" id="UP001595961"/>
    </source>
</evidence>
<comment type="caution">
    <text evidence="6">The sequence shown here is derived from an EMBL/GenBank/DDBJ whole genome shotgun (WGS) entry which is preliminary data.</text>
</comment>
<comment type="function">
    <text evidence="4">Catalyzes the transfer of a formyl group from 10-formyltetrahydrofolate to 5-phospho-ribosyl-glycinamide (GAR), producing 5-phospho-ribosyl-N-formylglycinamide (FGAR) and tetrahydrofolate.</text>
</comment>
<evidence type="ECO:0000313" key="6">
    <source>
        <dbReference type="EMBL" id="MFC4525486.1"/>
    </source>
</evidence>
<dbReference type="InterPro" id="IPR004607">
    <property type="entry name" value="GART"/>
</dbReference>
<reference evidence="7" key="1">
    <citation type="journal article" date="2019" name="Int. J. Syst. Evol. Microbiol.">
        <title>The Global Catalogue of Microorganisms (GCM) 10K type strain sequencing project: providing services to taxonomists for standard genome sequencing and annotation.</title>
        <authorList>
            <consortium name="The Broad Institute Genomics Platform"/>
            <consortium name="The Broad Institute Genome Sequencing Center for Infectious Disease"/>
            <person name="Wu L."/>
            <person name="Ma J."/>
        </authorList>
    </citation>
    <scope>NUCLEOTIDE SEQUENCE [LARGE SCALE GENOMIC DNA]</scope>
    <source>
        <strain evidence="7">CCM 4481</strain>
    </source>
</reference>
<comment type="catalytic activity">
    <reaction evidence="4">
        <text>N(1)-(5-phospho-beta-D-ribosyl)glycinamide + (6R)-10-formyltetrahydrofolate = N(2)-formyl-N(1)-(5-phospho-beta-D-ribosyl)glycinamide + (6S)-5,6,7,8-tetrahydrofolate + H(+)</text>
        <dbReference type="Rhea" id="RHEA:15053"/>
        <dbReference type="ChEBI" id="CHEBI:15378"/>
        <dbReference type="ChEBI" id="CHEBI:57453"/>
        <dbReference type="ChEBI" id="CHEBI:143788"/>
        <dbReference type="ChEBI" id="CHEBI:147286"/>
        <dbReference type="ChEBI" id="CHEBI:195366"/>
        <dbReference type="EC" id="2.1.2.2"/>
    </reaction>
</comment>
<protein>
    <recommendedName>
        <fullName evidence="4">Phosphoribosylglycinamide formyltransferase</fullName>
        <ecNumber evidence="4">2.1.2.2</ecNumber>
    </recommendedName>
    <alternativeName>
        <fullName evidence="4">5'-phosphoribosylglycinamide transformylase</fullName>
    </alternativeName>
    <alternativeName>
        <fullName evidence="4">GAR transformylase</fullName>
        <shortName evidence="4">GART</shortName>
    </alternativeName>
</protein>
<evidence type="ECO:0000256" key="3">
    <source>
        <dbReference type="ARBA" id="ARBA00022755"/>
    </source>
</evidence>
<feature type="binding site" evidence="4">
    <location>
        <position position="71"/>
    </location>
    <ligand>
        <name>(6R)-10-formyltetrahydrofolate</name>
        <dbReference type="ChEBI" id="CHEBI:195366"/>
    </ligand>
</feature>